<gene>
    <name evidence="2" type="ORF">N2K84_18600</name>
</gene>
<comment type="caution">
    <text evidence="2">The sequence shown here is derived from an EMBL/GenBank/DDBJ whole genome shotgun (WGS) entry which is preliminary data.</text>
</comment>
<dbReference type="InterPro" id="IPR029060">
    <property type="entry name" value="PIN-like_dom_sf"/>
</dbReference>
<reference evidence="2" key="1">
    <citation type="submission" date="2022-10" db="EMBL/GenBank/DDBJ databases">
        <title>Gaoshiqiia sediminis gen. nov., sp. nov., isolated from coastal sediment.</title>
        <authorList>
            <person name="Yu W.X."/>
            <person name="Mu D.S."/>
            <person name="Du J.Z."/>
            <person name="Liang Y.Q."/>
        </authorList>
    </citation>
    <scope>NUCLEOTIDE SEQUENCE</scope>
    <source>
        <strain evidence="2">A06</strain>
    </source>
</reference>
<accession>A0AA41Y9P5</accession>
<dbReference type="RefSeq" id="WP_282593340.1">
    <property type="nucleotide sequence ID" value="NZ_JAPAAF010000049.1"/>
</dbReference>
<dbReference type="PANTHER" id="PTHR39664">
    <property type="match status" value="1"/>
</dbReference>
<dbReference type="AlphaFoldDB" id="A0AA41Y9P5"/>
<keyword evidence="3" id="KW-1185">Reference proteome</keyword>
<protein>
    <submittedName>
        <fullName evidence="2">PIN domain-containing protein</fullName>
    </submittedName>
</protein>
<evidence type="ECO:0000313" key="3">
    <source>
        <dbReference type="Proteomes" id="UP001163821"/>
    </source>
</evidence>
<name>A0AA41Y9P5_9BACT</name>
<dbReference type="EMBL" id="JAPAAF010000049">
    <property type="protein sequence ID" value="MCW0484749.1"/>
    <property type="molecule type" value="Genomic_DNA"/>
</dbReference>
<evidence type="ECO:0000259" key="1">
    <source>
        <dbReference type="Pfam" id="PF01850"/>
    </source>
</evidence>
<feature type="domain" description="PIN" evidence="1">
    <location>
        <begin position="6"/>
        <end position="122"/>
    </location>
</feature>
<organism evidence="2 3">
    <name type="scientific">Gaoshiqia sediminis</name>
    <dbReference type="NCBI Taxonomy" id="2986998"/>
    <lineage>
        <taxon>Bacteria</taxon>
        <taxon>Pseudomonadati</taxon>
        <taxon>Bacteroidota</taxon>
        <taxon>Bacteroidia</taxon>
        <taxon>Marinilabiliales</taxon>
        <taxon>Prolixibacteraceae</taxon>
        <taxon>Gaoshiqia</taxon>
    </lineage>
</organism>
<proteinExistence type="predicted"/>
<sequence>MKSTEIIDANFILRYLLQDQEQHFVQSKEVLENHEVFIPFEVCAEVVYVLEKVYQAPRTKIHQALDLLMAYPNVATIDKPVIRTALEVYRDRKIDFVDCMLIAYHRENGAVIHSFDKKINQLCQ</sequence>
<evidence type="ECO:0000313" key="2">
    <source>
        <dbReference type="EMBL" id="MCW0484749.1"/>
    </source>
</evidence>
<dbReference type="Pfam" id="PF01850">
    <property type="entry name" value="PIN"/>
    <property type="match status" value="1"/>
</dbReference>
<dbReference type="Proteomes" id="UP001163821">
    <property type="component" value="Unassembled WGS sequence"/>
</dbReference>
<dbReference type="InterPro" id="IPR002716">
    <property type="entry name" value="PIN_dom"/>
</dbReference>
<dbReference type="Gene3D" id="3.40.50.1010">
    <property type="entry name" value="5'-nuclease"/>
    <property type="match status" value="1"/>
</dbReference>
<dbReference type="SUPFAM" id="SSF88723">
    <property type="entry name" value="PIN domain-like"/>
    <property type="match status" value="1"/>
</dbReference>
<dbReference type="PANTHER" id="PTHR39664:SF2">
    <property type="entry name" value="NUCLEIC ACID-BINDING PROTEIN, CONTAINING PIN DOMAIN-RELATED"/>
    <property type="match status" value="1"/>
</dbReference>